<gene>
    <name evidence="2" type="ORF">HMPREF9004_0243</name>
</gene>
<sequence>MNCSEARCTGQRPHILVSSAPSGTSRTITPIACSPRIDAPLA</sequence>
<dbReference type="PATRIC" id="fig|888050.3.peg.238"/>
<dbReference type="STRING" id="888050.HMPREF9004_0243"/>
<reference evidence="2 3" key="1">
    <citation type="submission" date="2013-03" db="EMBL/GenBank/DDBJ databases">
        <title>Reference genome for the Human Microbiome Project.</title>
        <authorList>
            <person name="Aqrawi P."/>
            <person name="Ayvaz T."/>
            <person name="Bess C."/>
            <person name="Blankenburg K."/>
            <person name="Coyle M."/>
            <person name="Deng J."/>
            <person name="Forbes L."/>
            <person name="Fowler G."/>
            <person name="Francisco L."/>
            <person name="Fu Q."/>
            <person name="Gibbs R."/>
            <person name="Gross S."/>
            <person name="Gubbala S."/>
            <person name="Hale W."/>
            <person name="Hemphill L."/>
            <person name="Highlander S."/>
            <person name="Hirani K."/>
            <person name="Jackson L."/>
            <person name="Jakkamsetti A."/>
            <person name="Javaid M."/>
            <person name="Jayaseelan J.C."/>
            <person name="Jiang H."/>
            <person name="Joshi V."/>
            <person name="Korchina V."/>
            <person name="Kovar C."/>
            <person name="Lara F."/>
            <person name="Lee S."/>
            <person name="Liu Y."/>
            <person name="Mata R."/>
            <person name="Mathew T."/>
            <person name="Munidasa M."/>
            <person name="Muzny D."/>
            <person name="Nazareth L."/>
            <person name="Ngo R."/>
            <person name="Nguyen L."/>
            <person name="Nguyen N."/>
            <person name="Okwuonu G."/>
            <person name="Ongeri F."/>
            <person name="Palculict T."/>
            <person name="Patil S."/>
            <person name="Petrosino J."/>
            <person name="Pham C."/>
            <person name="Pham P."/>
            <person name="Pu L.-L."/>
            <person name="Qin X."/>
            <person name="Qu J."/>
            <person name="Reid J."/>
            <person name="Ross M."/>
            <person name="Ruth R."/>
            <person name="Saada N."/>
            <person name="San Lucas F."/>
            <person name="Santibanez J."/>
            <person name="Shang Y."/>
            <person name="Simmons D."/>
            <person name="Song X.-Z."/>
            <person name="Tang L.-Y."/>
            <person name="Thornton R."/>
            <person name="Warren J."/>
            <person name="Weissenberger G."/>
            <person name="Wilczek-Boney K."/>
            <person name="Worley K."/>
            <person name="Youmans B."/>
            <person name="Zhang J."/>
            <person name="Zhang L."/>
            <person name="Zhao Z."/>
            <person name="Zhou C."/>
            <person name="Zhu D."/>
            <person name="Zhu Y."/>
        </authorList>
    </citation>
    <scope>NUCLEOTIDE SEQUENCE [LARGE SCALE GENOMIC DNA]</scope>
    <source>
        <strain evidence="2 3">F0333</strain>
    </source>
</reference>
<accession>N6XCF2</accession>
<dbReference type="Proteomes" id="UP000013015">
    <property type="component" value="Unassembled WGS sequence"/>
</dbReference>
<feature type="region of interest" description="Disordered" evidence="1">
    <location>
        <begin position="1"/>
        <end position="29"/>
    </location>
</feature>
<name>N6XCF2_9ACTO</name>
<comment type="caution">
    <text evidence="2">The sequence shown here is derived from an EMBL/GenBank/DDBJ whole genome shotgun (WGS) entry which is preliminary data.</text>
</comment>
<keyword evidence="3" id="KW-1185">Reference proteome</keyword>
<dbReference type="AlphaFoldDB" id="N6XCF2"/>
<proteinExistence type="predicted"/>
<evidence type="ECO:0000313" key="2">
    <source>
        <dbReference type="EMBL" id="ENO18908.1"/>
    </source>
</evidence>
<evidence type="ECO:0000313" key="3">
    <source>
        <dbReference type="Proteomes" id="UP000013015"/>
    </source>
</evidence>
<organism evidence="2 3">
    <name type="scientific">Schaalia cardiffensis F0333</name>
    <dbReference type="NCBI Taxonomy" id="888050"/>
    <lineage>
        <taxon>Bacteria</taxon>
        <taxon>Bacillati</taxon>
        <taxon>Actinomycetota</taxon>
        <taxon>Actinomycetes</taxon>
        <taxon>Actinomycetales</taxon>
        <taxon>Actinomycetaceae</taxon>
        <taxon>Schaalia</taxon>
    </lineage>
</organism>
<evidence type="ECO:0000256" key="1">
    <source>
        <dbReference type="SAM" id="MobiDB-lite"/>
    </source>
</evidence>
<dbReference type="EMBL" id="AQHZ01000005">
    <property type="protein sequence ID" value="ENO18908.1"/>
    <property type="molecule type" value="Genomic_DNA"/>
</dbReference>
<dbReference type="HOGENOM" id="CLU_3245886_0_0_11"/>
<feature type="compositionally biased region" description="Polar residues" evidence="1">
    <location>
        <begin position="19"/>
        <end position="28"/>
    </location>
</feature>
<protein>
    <submittedName>
        <fullName evidence="2">Uncharacterized protein</fullName>
    </submittedName>
</protein>